<organism evidence="1 2">
    <name type="scientific">Kistimonas scapharcae</name>
    <dbReference type="NCBI Taxonomy" id="1036133"/>
    <lineage>
        <taxon>Bacteria</taxon>
        <taxon>Pseudomonadati</taxon>
        <taxon>Pseudomonadota</taxon>
        <taxon>Gammaproteobacteria</taxon>
        <taxon>Oceanospirillales</taxon>
        <taxon>Endozoicomonadaceae</taxon>
        <taxon>Kistimonas</taxon>
    </lineage>
</organism>
<evidence type="ECO:0000313" key="2">
    <source>
        <dbReference type="Proteomes" id="UP001500604"/>
    </source>
</evidence>
<keyword evidence="2" id="KW-1185">Reference proteome</keyword>
<sequence length="70" mass="7967">MDLLVQMGYVQIPVTHPVFNDNGVMALFFEVTTKYENQFDHDHDISVIQDKETVTLTLNNDVVRPVSGMV</sequence>
<name>A0ABP8VBA2_9GAMM</name>
<accession>A0ABP8VBA2</accession>
<comment type="caution">
    <text evidence="1">The sequence shown here is derived from an EMBL/GenBank/DDBJ whole genome shotgun (WGS) entry which is preliminary data.</text>
</comment>
<gene>
    <name evidence="1" type="ORF">GCM10023116_48090</name>
</gene>
<protein>
    <submittedName>
        <fullName evidence="1">Uncharacterized protein</fullName>
    </submittedName>
</protein>
<dbReference type="EMBL" id="BAABFL010000477">
    <property type="protein sequence ID" value="GAA4652525.1"/>
    <property type="molecule type" value="Genomic_DNA"/>
</dbReference>
<proteinExistence type="predicted"/>
<evidence type="ECO:0000313" key="1">
    <source>
        <dbReference type="EMBL" id="GAA4652525.1"/>
    </source>
</evidence>
<reference evidence="2" key="1">
    <citation type="journal article" date="2019" name="Int. J. Syst. Evol. Microbiol.">
        <title>The Global Catalogue of Microorganisms (GCM) 10K type strain sequencing project: providing services to taxonomists for standard genome sequencing and annotation.</title>
        <authorList>
            <consortium name="The Broad Institute Genomics Platform"/>
            <consortium name="The Broad Institute Genome Sequencing Center for Infectious Disease"/>
            <person name="Wu L."/>
            <person name="Ma J."/>
        </authorList>
    </citation>
    <scope>NUCLEOTIDE SEQUENCE [LARGE SCALE GENOMIC DNA]</scope>
    <source>
        <strain evidence="2">JCM 17805</strain>
    </source>
</reference>
<dbReference type="Proteomes" id="UP001500604">
    <property type="component" value="Unassembled WGS sequence"/>
</dbReference>